<evidence type="ECO:0000313" key="6">
    <source>
        <dbReference type="EMBL" id="MDM7857818.1"/>
    </source>
</evidence>
<evidence type="ECO:0000313" key="7">
    <source>
        <dbReference type="Proteomes" id="UP001241056"/>
    </source>
</evidence>
<dbReference type="InterPro" id="IPR023153">
    <property type="entry name" value="DarP_sf"/>
</dbReference>
<dbReference type="PANTHER" id="PTHR38101">
    <property type="entry name" value="UPF0307 PROTEIN YJGA"/>
    <property type="match status" value="1"/>
</dbReference>
<evidence type="ECO:0000256" key="2">
    <source>
        <dbReference type="ARBA" id="ARBA00022517"/>
    </source>
</evidence>
<dbReference type="CDD" id="cd16331">
    <property type="entry name" value="YjgA-like"/>
    <property type="match status" value="1"/>
</dbReference>
<comment type="function">
    <text evidence="5">Member of a network of 50S ribosomal subunit biogenesis factors which assembles along the 30S-50S interface, preventing incorrect 23S rRNA structures from forming. Promotes peptidyl transferase center (PTC) maturation.</text>
</comment>
<dbReference type="PIRSF" id="PIRSF016183">
    <property type="entry name" value="UCP016183"/>
    <property type="match status" value="1"/>
</dbReference>
<gene>
    <name evidence="6" type="primary">yjgA</name>
    <name evidence="5" type="synonym">darP</name>
    <name evidence="6" type="ORF">QEZ41_05935</name>
</gene>
<proteinExistence type="inferred from homology"/>
<keyword evidence="4 5" id="KW-0694">RNA-binding</keyword>
<dbReference type="PANTHER" id="PTHR38101:SF1">
    <property type="entry name" value="UPF0307 PROTEIN YJGA"/>
    <property type="match status" value="1"/>
</dbReference>
<keyword evidence="3 5" id="KW-0699">rRNA-binding</keyword>
<evidence type="ECO:0000256" key="5">
    <source>
        <dbReference type="HAMAP-Rule" id="MF_00765"/>
    </source>
</evidence>
<dbReference type="EMBL" id="JAUCDY010000005">
    <property type="protein sequence ID" value="MDM7857818.1"/>
    <property type="molecule type" value="Genomic_DNA"/>
</dbReference>
<comment type="caution">
    <text evidence="6">The sequence shown here is derived from an EMBL/GenBank/DDBJ whole genome shotgun (WGS) entry which is preliminary data.</text>
</comment>
<comment type="similarity">
    <text evidence="5">Belongs to the DarP family.</text>
</comment>
<keyword evidence="2 5" id="KW-0690">Ribosome biogenesis</keyword>
<accession>A0ABT7SNQ1</accession>
<dbReference type="NCBIfam" id="NF003593">
    <property type="entry name" value="PRK05255.1-1"/>
    <property type="match status" value="1"/>
</dbReference>
<sequence>MTDTTDLELNEEKSKSQIKRDMLALQDLGARLAELKPDILQQMQLSDELLKALAESKKHTKHIARKRHNQFLGKLLRGQDLTTIHSVLDLMDSSSRQHNDRFHALERWRERLIVEGDEALQAFMQAYPETDSQHLRGLIRQAQQERAQEKPPTTARKIFRYLRELDDAKMFEQG</sequence>
<comment type="subcellular location">
    <subcellularLocation>
        <location evidence="5">Cytoplasm</location>
    </subcellularLocation>
    <text evidence="5">Associates with late stage pre-50S ribosomal subunits.</text>
</comment>
<evidence type="ECO:0000256" key="3">
    <source>
        <dbReference type="ARBA" id="ARBA00022730"/>
    </source>
</evidence>
<organism evidence="6 7">
    <name type="scientific">Thiopseudomonas acetoxidans</name>
    <dbReference type="NCBI Taxonomy" id="3041622"/>
    <lineage>
        <taxon>Bacteria</taxon>
        <taxon>Pseudomonadati</taxon>
        <taxon>Pseudomonadota</taxon>
        <taxon>Gammaproteobacteria</taxon>
        <taxon>Pseudomonadales</taxon>
        <taxon>Pseudomonadaceae</taxon>
        <taxon>Thiopseudomonas</taxon>
    </lineage>
</organism>
<evidence type="ECO:0000256" key="4">
    <source>
        <dbReference type="ARBA" id="ARBA00022884"/>
    </source>
</evidence>
<dbReference type="SUPFAM" id="SSF158710">
    <property type="entry name" value="PSPTO4464-like"/>
    <property type="match status" value="1"/>
</dbReference>
<protein>
    <recommendedName>
        <fullName evidence="5">Dual-action ribosomal maturation protein DarP</fullName>
    </recommendedName>
    <alternativeName>
        <fullName evidence="5">Large ribosomal subunit assembly factor DarP</fullName>
    </alternativeName>
</protein>
<dbReference type="Pfam" id="PF04751">
    <property type="entry name" value="DarP"/>
    <property type="match status" value="1"/>
</dbReference>
<dbReference type="RefSeq" id="WP_289410478.1">
    <property type="nucleotide sequence ID" value="NZ_JAUCDY010000005.1"/>
</dbReference>
<evidence type="ECO:0000256" key="1">
    <source>
        <dbReference type="ARBA" id="ARBA00022490"/>
    </source>
</evidence>
<keyword evidence="1 5" id="KW-0963">Cytoplasm</keyword>
<dbReference type="Proteomes" id="UP001241056">
    <property type="component" value="Unassembled WGS sequence"/>
</dbReference>
<reference evidence="6 7" key="1">
    <citation type="submission" date="2023-06" db="EMBL/GenBank/DDBJ databases">
        <title>Thiopseudomonas sp. CY1220 draft genome sequence.</title>
        <authorList>
            <person name="Zhao G."/>
            <person name="An M."/>
        </authorList>
    </citation>
    <scope>NUCLEOTIDE SEQUENCE [LARGE SCALE GENOMIC DNA]</scope>
    <source>
        <strain evidence="6 7">CY1220</strain>
    </source>
</reference>
<dbReference type="Gene3D" id="1.10.60.30">
    <property type="entry name" value="PSPTO4464-like domains"/>
    <property type="match status" value="2"/>
</dbReference>
<name>A0ABT7SNQ1_9GAMM</name>
<keyword evidence="7" id="KW-1185">Reference proteome</keyword>
<dbReference type="HAMAP" id="MF_00765">
    <property type="entry name" value="DarP"/>
    <property type="match status" value="1"/>
</dbReference>
<dbReference type="InterPro" id="IPR006839">
    <property type="entry name" value="DarP"/>
</dbReference>